<dbReference type="GO" id="GO:0005634">
    <property type="term" value="C:nucleus"/>
    <property type="evidence" value="ECO:0007669"/>
    <property type="project" value="TreeGrafter"/>
</dbReference>
<keyword evidence="2" id="KW-0547">Nucleotide-binding</keyword>
<accession>A0A7S1TQN4</accession>
<evidence type="ECO:0000256" key="3">
    <source>
        <dbReference type="ARBA" id="ARBA00022840"/>
    </source>
</evidence>
<dbReference type="GO" id="GO:0003723">
    <property type="term" value="F:RNA binding"/>
    <property type="evidence" value="ECO:0007669"/>
    <property type="project" value="TreeGrafter"/>
</dbReference>
<evidence type="ECO:0000256" key="4">
    <source>
        <dbReference type="SAM" id="MobiDB-lite"/>
    </source>
</evidence>
<dbReference type="Gene3D" id="3.40.50.300">
    <property type="entry name" value="P-loop containing nucleotide triphosphate hydrolases"/>
    <property type="match status" value="1"/>
</dbReference>
<organism evidence="6">
    <name type="scientific">Phaeomonas parva</name>
    <dbReference type="NCBI Taxonomy" id="124430"/>
    <lineage>
        <taxon>Eukaryota</taxon>
        <taxon>Sar</taxon>
        <taxon>Stramenopiles</taxon>
        <taxon>Ochrophyta</taxon>
        <taxon>Pinguiophyceae</taxon>
        <taxon>Pinguiochrysidales</taxon>
        <taxon>Pinguiochrysidaceae</taxon>
        <taxon>Phaeomonas</taxon>
    </lineage>
</organism>
<dbReference type="Gene3D" id="1.10.8.60">
    <property type="match status" value="1"/>
</dbReference>
<dbReference type="GO" id="GO:0005524">
    <property type="term" value="F:ATP binding"/>
    <property type="evidence" value="ECO:0007669"/>
    <property type="project" value="UniProtKB-KW"/>
</dbReference>
<dbReference type="SUPFAM" id="SSF52540">
    <property type="entry name" value="P-loop containing nucleoside triphosphate hydrolases"/>
    <property type="match status" value="1"/>
</dbReference>
<evidence type="ECO:0000256" key="1">
    <source>
        <dbReference type="ARBA" id="ARBA00006914"/>
    </source>
</evidence>
<feature type="region of interest" description="Disordered" evidence="4">
    <location>
        <begin position="1"/>
        <end position="30"/>
    </location>
</feature>
<dbReference type="Pfam" id="PF00004">
    <property type="entry name" value="AAA"/>
    <property type="match status" value="1"/>
</dbReference>
<evidence type="ECO:0000313" key="6">
    <source>
        <dbReference type="EMBL" id="CAD9242789.1"/>
    </source>
</evidence>
<dbReference type="AlphaFoldDB" id="A0A7S1TQN4"/>
<dbReference type="GO" id="GO:0042254">
    <property type="term" value="P:ribosome biogenesis"/>
    <property type="evidence" value="ECO:0007669"/>
    <property type="project" value="TreeGrafter"/>
</dbReference>
<dbReference type="SMART" id="SM00382">
    <property type="entry name" value="AAA"/>
    <property type="match status" value="1"/>
</dbReference>
<dbReference type="InterPro" id="IPR050168">
    <property type="entry name" value="AAA_ATPase_domain"/>
</dbReference>
<dbReference type="InterPro" id="IPR003593">
    <property type="entry name" value="AAA+_ATPase"/>
</dbReference>
<sequence length="359" mass="38122">MDVAAPEGGGAAGAGAEETPGAGGGIGNVAPLTPEQLEPLFVTMDDFHVALPRVQPSAKREGFATQPNVTWDDVGALHEVREELTLSVVEPIERPERFRRLGLSVPAGVLLWGPPGCGKTLLAKACAAESSANFISVKGPELLDKYVGESERAVRQVFQRARESAPCVIFFDELDAICPKRGAGSDGGSGVSERVVNQLLTEMDGAESRNSVFVIAATNRPDMIDSAMLRPGRLDKLLLVPLPGPDARGDILTAICKKIQISGELRESGYLHRLGRDRRLDGFSGADLASLVREAGMTVLRAVGVGAVAEGKEDAVEIQESHFELALKKVGPSVVGETSDHFDMLQRKMSALRRPGAEA</sequence>
<name>A0A7S1TQN4_9STRA</name>
<feature type="domain" description="AAA+ ATPase" evidence="5">
    <location>
        <begin position="105"/>
        <end position="244"/>
    </location>
</feature>
<dbReference type="GO" id="GO:0016887">
    <property type="term" value="F:ATP hydrolysis activity"/>
    <property type="evidence" value="ECO:0007669"/>
    <property type="project" value="InterPro"/>
</dbReference>
<dbReference type="EMBL" id="HBGJ01001675">
    <property type="protein sequence ID" value="CAD9242789.1"/>
    <property type="molecule type" value="Transcribed_RNA"/>
</dbReference>
<protein>
    <recommendedName>
        <fullName evidence="5">AAA+ ATPase domain-containing protein</fullName>
    </recommendedName>
</protein>
<dbReference type="PANTHER" id="PTHR23077:SF171">
    <property type="entry name" value="NUCLEAR VALOSIN-CONTAINING PROTEIN-LIKE"/>
    <property type="match status" value="1"/>
</dbReference>
<dbReference type="FunFam" id="3.40.50.300:FF:000149">
    <property type="entry name" value="Nuclear valosin-containing protein-like"/>
    <property type="match status" value="1"/>
</dbReference>
<keyword evidence="3" id="KW-0067">ATP-binding</keyword>
<dbReference type="GO" id="GO:1990275">
    <property type="term" value="F:preribosome binding"/>
    <property type="evidence" value="ECO:0007669"/>
    <property type="project" value="TreeGrafter"/>
</dbReference>
<dbReference type="PANTHER" id="PTHR23077">
    <property type="entry name" value="AAA-FAMILY ATPASE"/>
    <property type="match status" value="1"/>
</dbReference>
<dbReference type="InterPro" id="IPR041569">
    <property type="entry name" value="AAA_lid_3"/>
</dbReference>
<reference evidence="6" key="1">
    <citation type="submission" date="2021-01" db="EMBL/GenBank/DDBJ databases">
        <authorList>
            <person name="Corre E."/>
            <person name="Pelletier E."/>
            <person name="Niang G."/>
            <person name="Scheremetjew M."/>
            <person name="Finn R."/>
            <person name="Kale V."/>
            <person name="Holt S."/>
            <person name="Cochrane G."/>
            <person name="Meng A."/>
            <person name="Brown T."/>
            <person name="Cohen L."/>
        </authorList>
    </citation>
    <scope>NUCLEOTIDE SEQUENCE</scope>
    <source>
        <strain evidence="6">CCMP2877</strain>
    </source>
</reference>
<gene>
    <name evidence="6" type="ORF">PPAR1163_LOCUS1133</name>
</gene>
<evidence type="ECO:0000259" key="5">
    <source>
        <dbReference type="SMART" id="SM00382"/>
    </source>
</evidence>
<comment type="similarity">
    <text evidence="1">Belongs to the AAA ATPase family.</text>
</comment>
<evidence type="ECO:0000256" key="2">
    <source>
        <dbReference type="ARBA" id="ARBA00022741"/>
    </source>
</evidence>
<dbReference type="Pfam" id="PF17862">
    <property type="entry name" value="AAA_lid_3"/>
    <property type="match status" value="1"/>
</dbReference>
<dbReference type="InterPro" id="IPR003959">
    <property type="entry name" value="ATPase_AAA_core"/>
</dbReference>
<dbReference type="InterPro" id="IPR027417">
    <property type="entry name" value="P-loop_NTPase"/>
</dbReference>
<proteinExistence type="inferred from homology"/>